<dbReference type="PANTHER" id="PTHR22916">
    <property type="entry name" value="GLYCOSYLTRANSFERASE"/>
    <property type="match status" value="1"/>
</dbReference>
<comment type="caution">
    <text evidence="4">The sequence shown here is derived from an EMBL/GenBank/DDBJ whole genome shotgun (WGS) entry which is preliminary data.</text>
</comment>
<gene>
    <name evidence="4" type="ORF">C3H42_01235</name>
</gene>
<dbReference type="AlphaFoldDB" id="A0A431D5J9"/>
<evidence type="ECO:0000313" key="5">
    <source>
        <dbReference type="Proteomes" id="UP000287237"/>
    </source>
</evidence>
<dbReference type="GO" id="GO:0016758">
    <property type="term" value="F:hexosyltransferase activity"/>
    <property type="evidence" value="ECO:0007669"/>
    <property type="project" value="UniProtKB-ARBA"/>
</dbReference>
<proteinExistence type="predicted"/>
<dbReference type="EMBL" id="PRCK01000001">
    <property type="protein sequence ID" value="RTJ96844.1"/>
    <property type="molecule type" value="Genomic_DNA"/>
</dbReference>
<dbReference type="Pfam" id="PF00535">
    <property type="entry name" value="Glycos_transf_2"/>
    <property type="match status" value="1"/>
</dbReference>
<dbReference type="CDD" id="cd00761">
    <property type="entry name" value="Glyco_tranf_GTA_type"/>
    <property type="match status" value="1"/>
</dbReference>
<protein>
    <submittedName>
        <fullName evidence="4">Glycosyltransferase family 2 protein</fullName>
    </submittedName>
</protein>
<feature type="domain" description="Glycosyltransferase 2-like" evidence="3">
    <location>
        <begin position="5"/>
        <end position="144"/>
    </location>
</feature>
<dbReference type="Gene3D" id="3.90.550.10">
    <property type="entry name" value="Spore Coat Polysaccharide Biosynthesis Protein SpsA, Chain A"/>
    <property type="match status" value="1"/>
</dbReference>
<dbReference type="RefSeq" id="WP_126228894.1">
    <property type="nucleotide sequence ID" value="NZ_PRBM01000001.1"/>
</dbReference>
<dbReference type="InterPro" id="IPR029044">
    <property type="entry name" value="Nucleotide-diphossugar_trans"/>
</dbReference>
<reference evidence="4 5" key="1">
    <citation type="journal article" date="2019" name="Appl. Environ. Microbiol.">
        <title>Population genetics and characterization of Campylobacter jejuni isolates in western jackdaws and game birds in Finland.</title>
        <authorList>
            <person name="Kovanen S."/>
            <person name="Rossi M."/>
            <person name="Pohja-Mykra M."/>
            <person name="Nieminen T."/>
            <person name="Raunio-Saarnisto M."/>
            <person name="Sauvala M."/>
            <person name="Fredriksson-Ahomaa M."/>
            <person name="Hanninen M.L."/>
            <person name="Kivisto R."/>
        </authorList>
    </citation>
    <scope>NUCLEOTIDE SEQUENCE [LARGE SCALE GENOMIC DNA]</scope>
    <source>
        <strain evidence="4 5">CB296</strain>
    </source>
</reference>
<dbReference type="InterPro" id="IPR001173">
    <property type="entry name" value="Glyco_trans_2-like"/>
</dbReference>
<keyword evidence="2 4" id="KW-0808">Transferase</keyword>
<dbReference type="PANTHER" id="PTHR22916:SF51">
    <property type="entry name" value="GLYCOSYLTRANSFERASE EPSH-RELATED"/>
    <property type="match status" value="1"/>
</dbReference>
<keyword evidence="1" id="KW-0328">Glycosyltransferase</keyword>
<evidence type="ECO:0000256" key="1">
    <source>
        <dbReference type="ARBA" id="ARBA00022676"/>
    </source>
</evidence>
<dbReference type="SUPFAM" id="SSF53448">
    <property type="entry name" value="Nucleotide-diphospho-sugar transferases"/>
    <property type="match status" value="1"/>
</dbReference>
<name>A0A431D5J9_CAMJU</name>
<dbReference type="Proteomes" id="UP000287237">
    <property type="component" value="Unassembled WGS sequence"/>
</dbReference>
<evidence type="ECO:0000259" key="3">
    <source>
        <dbReference type="Pfam" id="PF00535"/>
    </source>
</evidence>
<evidence type="ECO:0000313" key="4">
    <source>
        <dbReference type="EMBL" id="RTJ96844.1"/>
    </source>
</evidence>
<organism evidence="4 5">
    <name type="scientific">Campylobacter jejuni</name>
    <dbReference type="NCBI Taxonomy" id="197"/>
    <lineage>
        <taxon>Bacteria</taxon>
        <taxon>Pseudomonadati</taxon>
        <taxon>Campylobacterota</taxon>
        <taxon>Epsilonproteobacteria</taxon>
        <taxon>Campylobacterales</taxon>
        <taxon>Campylobacteraceae</taxon>
        <taxon>Campylobacter</taxon>
    </lineage>
</organism>
<sequence length="301" mass="35524">MSKISIILPTFNVEKYITKALESCINQTFKNIEIIVVDDCGSDNSINIAKEYSKKNKRIKIIHNEKNLGLLRVRYEGVKVANSPYIMFLDPDDYLELNACEECIKILDEQDEVDLVFFNAIVESNVISYKKFDFNSGFYSKKEFVKKIIAKKNLYWTMWGKLIRKKLYLEAFASLRLEKDVKINMAEDVLLYYPMLSQAQKIAYMNCNLYHYVPNNNSICNTKNEVLVKNNIQELQLVLNYLRQNYILNKYCSVLYALIKYLLYIQIYKIKRTKLMVTLLAKINILTLKILFKYKKFLKQC</sequence>
<accession>A0A431D5J9</accession>
<evidence type="ECO:0000256" key="2">
    <source>
        <dbReference type="ARBA" id="ARBA00022679"/>
    </source>
</evidence>